<evidence type="ECO:0000313" key="2">
    <source>
        <dbReference type="Proteomes" id="UP000000305"/>
    </source>
</evidence>
<dbReference type="InParanoid" id="E9G7J4"/>
<accession>E9G7J4</accession>
<gene>
    <name evidence="1" type="ORF">DAPPUDRAFT_238837</name>
</gene>
<protein>
    <submittedName>
        <fullName evidence="1">Uncharacterized protein</fullName>
    </submittedName>
</protein>
<organism evidence="1 2">
    <name type="scientific">Daphnia pulex</name>
    <name type="common">Water flea</name>
    <dbReference type="NCBI Taxonomy" id="6669"/>
    <lineage>
        <taxon>Eukaryota</taxon>
        <taxon>Metazoa</taxon>
        <taxon>Ecdysozoa</taxon>
        <taxon>Arthropoda</taxon>
        <taxon>Crustacea</taxon>
        <taxon>Branchiopoda</taxon>
        <taxon>Diplostraca</taxon>
        <taxon>Cladocera</taxon>
        <taxon>Anomopoda</taxon>
        <taxon>Daphniidae</taxon>
        <taxon>Daphnia</taxon>
    </lineage>
</organism>
<dbReference type="KEGG" id="dpx:DAPPUDRAFT_238837"/>
<name>E9G7J4_DAPPU</name>
<dbReference type="EMBL" id="GL732534">
    <property type="protein sequence ID" value="EFX84633.1"/>
    <property type="molecule type" value="Genomic_DNA"/>
</dbReference>
<reference evidence="1 2" key="1">
    <citation type="journal article" date="2011" name="Science">
        <title>The ecoresponsive genome of Daphnia pulex.</title>
        <authorList>
            <person name="Colbourne J.K."/>
            <person name="Pfrender M.E."/>
            <person name="Gilbert D."/>
            <person name="Thomas W.K."/>
            <person name="Tucker A."/>
            <person name="Oakley T.H."/>
            <person name="Tokishita S."/>
            <person name="Aerts A."/>
            <person name="Arnold G.J."/>
            <person name="Basu M.K."/>
            <person name="Bauer D.J."/>
            <person name="Caceres C.E."/>
            <person name="Carmel L."/>
            <person name="Casola C."/>
            <person name="Choi J.H."/>
            <person name="Detter J.C."/>
            <person name="Dong Q."/>
            <person name="Dusheyko S."/>
            <person name="Eads B.D."/>
            <person name="Frohlich T."/>
            <person name="Geiler-Samerotte K.A."/>
            <person name="Gerlach D."/>
            <person name="Hatcher P."/>
            <person name="Jogdeo S."/>
            <person name="Krijgsveld J."/>
            <person name="Kriventseva E.V."/>
            <person name="Kultz D."/>
            <person name="Laforsch C."/>
            <person name="Lindquist E."/>
            <person name="Lopez J."/>
            <person name="Manak J.R."/>
            <person name="Muller J."/>
            <person name="Pangilinan J."/>
            <person name="Patwardhan R.P."/>
            <person name="Pitluck S."/>
            <person name="Pritham E.J."/>
            <person name="Rechtsteiner A."/>
            <person name="Rho M."/>
            <person name="Rogozin I.B."/>
            <person name="Sakarya O."/>
            <person name="Salamov A."/>
            <person name="Schaack S."/>
            <person name="Shapiro H."/>
            <person name="Shiga Y."/>
            <person name="Skalitzky C."/>
            <person name="Smith Z."/>
            <person name="Souvorov A."/>
            <person name="Sung W."/>
            <person name="Tang Z."/>
            <person name="Tsuchiya D."/>
            <person name="Tu H."/>
            <person name="Vos H."/>
            <person name="Wang M."/>
            <person name="Wolf Y.I."/>
            <person name="Yamagata H."/>
            <person name="Yamada T."/>
            <person name="Ye Y."/>
            <person name="Shaw J.R."/>
            <person name="Andrews J."/>
            <person name="Crease T.J."/>
            <person name="Tang H."/>
            <person name="Lucas S.M."/>
            <person name="Robertson H.M."/>
            <person name="Bork P."/>
            <person name="Koonin E.V."/>
            <person name="Zdobnov E.M."/>
            <person name="Grigoriev I.V."/>
            <person name="Lynch M."/>
            <person name="Boore J.L."/>
        </authorList>
    </citation>
    <scope>NUCLEOTIDE SEQUENCE [LARGE SCALE GENOMIC DNA]</scope>
</reference>
<keyword evidence="2" id="KW-1185">Reference proteome</keyword>
<evidence type="ECO:0000313" key="1">
    <source>
        <dbReference type="EMBL" id="EFX84633.1"/>
    </source>
</evidence>
<dbReference type="HOGENOM" id="CLU_2906309_0_0_1"/>
<dbReference type="AlphaFoldDB" id="E9G7J4"/>
<sequence length="62" mass="6829">MVQSSVQYYPDLGMGDMGEKPELSNMGPVSPISMVGELWLESAISNEASFRTRGGAYWKNNN</sequence>
<proteinExistence type="predicted"/>
<dbReference type="Proteomes" id="UP000000305">
    <property type="component" value="Unassembled WGS sequence"/>
</dbReference>